<sequence>MNGARNTLRAWGPLLACLAWLALTIWVRPLALPDEGRYSGVAWEMVRTGQWLTPTLDGLPYFHKPPLFYWITAASLSVFGLHEWAARLAPFLGAALAAASLFLFARRWFGEGVARTSLLVFATAPLSYFGAQYANLDMLVAGCITATIFSAAHAVLAPEGAGRNGAVLGAWLFAALGVLAKGLIGAVLPFLVLVGWLALVRRPRGLLVLLSWRGALVFLAVAGPWFVLMQERFPAFLHYFFIVQHFQRFTGTGFNNAHAFWFYPVVLALLLLPWTPWVAGLARRDFWRADGLLAQRLLLGVWVLAITLFFSLPRSKLVGYIFPVAAPLALLMADAALQRLRRSPATGRWLRGTALLAGAIGLVACVWITLAADTRQRDLALELRQQMQPGDRVVFIWDYHFAVSFYAALREPVIVVDDWTPAVVQSRDNWRKELGDAAQFQPDQRELFTAGQLDALACGTPRPRLWVFAGSEAPRVFAWLRASTRVDEKNGLTLWRLDPGAATPACPGTPSASSGARS</sequence>
<dbReference type="EMBL" id="JADDOJ010000037">
    <property type="protein sequence ID" value="MBE7941048.1"/>
    <property type="molecule type" value="Genomic_DNA"/>
</dbReference>
<organism evidence="10 11">
    <name type="scientific">Ramlibacter aquaticus</name>
    <dbReference type="NCBI Taxonomy" id="2780094"/>
    <lineage>
        <taxon>Bacteria</taxon>
        <taxon>Pseudomonadati</taxon>
        <taxon>Pseudomonadota</taxon>
        <taxon>Betaproteobacteria</taxon>
        <taxon>Burkholderiales</taxon>
        <taxon>Comamonadaceae</taxon>
        <taxon>Ramlibacter</taxon>
    </lineage>
</organism>
<keyword evidence="2" id="KW-1003">Cell membrane</keyword>
<feature type="transmembrane region" description="Helical" evidence="8">
    <location>
        <begin position="293"/>
        <end position="311"/>
    </location>
</feature>
<comment type="caution">
    <text evidence="10">The sequence shown here is derived from an EMBL/GenBank/DDBJ whole genome shotgun (WGS) entry which is preliminary data.</text>
</comment>
<keyword evidence="7 8" id="KW-0472">Membrane</keyword>
<keyword evidence="3" id="KW-0328">Glycosyltransferase</keyword>
<dbReference type="Pfam" id="PF13231">
    <property type="entry name" value="PMT_2"/>
    <property type="match status" value="1"/>
</dbReference>
<evidence type="ECO:0000256" key="6">
    <source>
        <dbReference type="ARBA" id="ARBA00022989"/>
    </source>
</evidence>
<evidence type="ECO:0000256" key="7">
    <source>
        <dbReference type="ARBA" id="ARBA00023136"/>
    </source>
</evidence>
<dbReference type="InterPro" id="IPR050297">
    <property type="entry name" value="LipidA_mod_glycosyltrf_83"/>
</dbReference>
<feature type="transmembrane region" description="Helical" evidence="8">
    <location>
        <begin position="138"/>
        <end position="156"/>
    </location>
</feature>
<dbReference type="RefSeq" id="WP_193780591.1">
    <property type="nucleotide sequence ID" value="NZ_JADDOJ010000037.1"/>
</dbReference>
<feature type="transmembrane region" description="Helical" evidence="8">
    <location>
        <begin position="206"/>
        <end position="227"/>
    </location>
</feature>
<dbReference type="PANTHER" id="PTHR33908">
    <property type="entry name" value="MANNOSYLTRANSFERASE YKCB-RELATED"/>
    <property type="match status" value="1"/>
</dbReference>
<dbReference type="PANTHER" id="PTHR33908:SF3">
    <property type="entry name" value="UNDECAPRENYL PHOSPHATE-ALPHA-4-AMINO-4-DEOXY-L-ARABINOSE ARABINOSYL TRANSFERASE"/>
    <property type="match status" value="1"/>
</dbReference>
<feature type="transmembrane region" description="Helical" evidence="8">
    <location>
        <begin position="168"/>
        <end position="199"/>
    </location>
</feature>
<evidence type="ECO:0000256" key="5">
    <source>
        <dbReference type="ARBA" id="ARBA00022692"/>
    </source>
</evidence>
<evidence type="ECO:0000256" key="4">
    <source>
        <dbReference type="ARBA" id="ARBA00022679"/>
    </source>
</evidence>
<evidence type="ECO:0000313" key="10">
    <source>
        <dbReference type="EMBL" id="MBE7941048.1"/>
    </source>
</evidence>
<reference evidence="10 11" key="1">
    <citation type="submission" date="2020-10" db="EMBL/GenBank/DDBJ databases">
        <title>Draft genome of Ramlibacter aquaticus LMG 30558.</title>
        <authorList>
            <person name="Props R."/>
        </authorList>
    </citation>
    <scope>NUCLEOTIDE SEQUENCE [LARGE SCALE GENOMIC DNA]</scope>
    <source>
        <strain evidence="10 11">LMG 30558</strain>
    </source>
</reference>
<dbReference type="Proteomes" id="UP000715965">
    <property type="component" value="Unassembled WGS sequence"/>
</dbReference>
<evidence type="ECO:0000313" key="11">
    <source>
        <dbReference type="Proteomes" id="UP000715965"/>
    </source>
</evidence>
<evidence type="ECO:0000256" key="1">
    <source>
        <dbReference type="ARBA" id="ARBA00004651"/>
    </source>
</evidence>
<evidence type="ECO:0000256" key="8">
    <source>
        <dbReference type="SAM" id="Phobius"/>
    </source>
</evidence>
<evidence type="ECO:0000256" key="3">
    <source>
        <dbReference type="ARBA" id="ARBA00022676"/>
    </source>
</evidence>
<feature type="transmembrane region" description="Helical" evidence="8">
    <location>
        <begin position="91"/>
        <end position="109"/>
    </location>
</feature>
<dbReference type="InterPro" id="IPR038731">
    <property type="entry name" value="RgtA/B/C-like"/>
</dbReference>
<protein>
    <submittedName>
        <fullName evidence="10">Glycosyltransferase family 39 protein</fullName>
    </submittedName>
</protein>
<feature type="transmembrane region" description="Helical" evidence="8">
    <location>
        <begin position="317"/>
        <end position="337"/>
    </location>
</feature>
<name>A0ABR9SFC4_9BURK</name>
<feature type="domain" description="Glycosyltransferase RgtA/B/C/D-like" evidence="9">
    <location>
        <begin position="63"/>
        <end position="225"/>
    </location>
</feature>
<feature type="transmembrane region" description="Helical" evidence="8">
    <location>
        <begin position="115"/>
        <end position="131"/>
    </location>
</feature>
<keyword evidence="6 8" id="KW-1133">Transmembrane helix</keyword>
<feature type="transmembrane region" description="Helical" evidence="8">
    <location>
        <begin position="260"/>
        <end position="281"/>
    </location>
</feature>
<evidence type="ECO:0000256" key="2">
    <source>
        <dbReference type="ARBA" id="ARBA00022475"/>
    </source>
</evidence>
<keyword evidence="5 8" id="KW-0812">Transmembrane</keyword>
<evidence type="ECO:0000259" key="9">
    <source>
        <dbReference type="Pfam" id="PF13231"/>
    </source>
</evidence>
<keyword evidence="4" id="KW-0808">Transferase</keyword>
<proteinExistence type="predicted"/>
<accession>A0ABR9SFC4</accession>
<gene>
    <name evidence="10" type="ORF">IM725_10745</name>
</gene>
<keyword evidence="11" id="KW-1185">Reference proteome</keyword>
<comment type="subcellular location">
    <subcellularLocation>
        <location evidence="1">Cell membrane</location>
        <topology evidence="1">Multi-pass membrane protein</topology>
    </subcellularLocation>
</comment>
<feature type="transmembrane region" description="Helical" evidence="8">
    <location>
        <begin position="349"/>
        <end position="370"/>
    </location>
</feature>
<feature type="transmembrane region" description="Helical" evidence="8">
    <location>
        <begin position="67"/>
        <end position="84"/>
    </location>
</feature>